<evidence type="ECO:0000256" key="1">
    <source>
        <dbReference type="SAM" id="Phobius"/>
    </source>
</evidence>
<organism evidence="2 3">
    <name type="scientific">Agitococcus lubricus</name>
    <dbReference type="NCBI Taxonomy" id="1077255"/>
    <lineage>
        <taxon>Bacteria</taxon>
        <taxon>Pseudomonadati</taxon>
        <taxon>Pseudomonadota</taxon>
        <taxon>Gammaproteobacteria</taxon>
        <taxon>Moraxellales</taxon>
        <taxon>Moraxellaceae</taxon>
        <taxon>Agitococcus</taxon>
    </lineage>
</organism>
<name>A0A2T5J279_9GAMM</name>
<feature type="transmembrane region" description="Helical" evidence="1">
    <location>
        <begin position="86"/>
        <end position="107"/>
    </location>
</feature>
<keyword evidence="1" id="KW-0812">Transmembrane</keyword>
<feature type="transmembrane region" description="Helical" evidence="1">
    <location>
        <begin position="113"/>
        <end position="136"/>
    </location>
</feature>
<reference evidence="2 3" key="1">
    <citation type="submission" date="2018-04" db="EMBL/GenBank/DDBJ databases">
        <title>Genomic Encyclopedia of Archaeal and Bacterial Type Strains, Phase II (KMG-II): from individual species to whole genera.</title>
        <authorList>
            <person name="Goeker M."/>
        </authorList>
    </citation>
    <scope>NUCLEOTIDE SEQUENCE [LARGE SCALE GENOMIC DNA]</scope>
    <source>
        <strain evidence="2 3">DSM 5822</strain>
    </source>
</reference>
<proteinExistence type="predicted"/>
<dbReference type="AlphaFoldDB" id="A0A2T5J279"/>
<dbReference type="Proteomes" id="UP000244223">
    <property type="component" value="Unassembled WGS sequence"/>
</dbReference>
<dbReference type="EMBL" id="QAON01000002">
    <property type="protein sequence ID" value="PTQ90628.1"/>
    <property type="molecule type" value="Genomic_DNA"/>
</dbReference>
<gene>
    <name evidence="2" type="ORF">C8N29_10227</name>
</gene>
<sequence length="147" mass="16372">MKDLLKKIIFIVCTGGSCLGLLAPLLFLTALGDCYGSPVFTMTPKPCGFFETCYGILCLFSSIYAWLIYFYMGLSWIGNKIVKRKWIVRGTISALISLSPFLMVSFHSSLPDLYRTLGVILVTVGSAILLACYLVFYHWKGNRKVGC</sequence>
<evidence type="ECO:0000313" key="3">
    <source>
        <dbReference type="Proteomes" id="UP000244223"/>
    </source>
</evidence>
<keyword evidence="1" id="KW-0472">Membrane</keyword>
<dbReference type="PROSITE" id="PS51257">
    <property type="entry name" value="PROKAR_LIPOPROTEIN"/>
    <property type="match status" value="1"/>
</dbReference>
<feature type="transmembrane region" description="Helical" evidence="1">
    <location>
        <begin position="48"/>
        <end position="74"/>
    </location>
</feature>
<evidence type="ECO:0000313" key="2">
    <source>
        <dbReference type="EMBL" id="PTQ90628.1"/>
    </source>
</evidence>
<accession>A0A2T5J279</accession>
<keyword evidence="1" id="KW-1133">Transmembrane helix</keyword>
<keyword evidence="3" id="KW-1185">Reference proteome</keyword>
<protein>
    <submittedName>
        <fullName evidence="2">Uncharacterized protein</fullName>
    </submittedName>
</protein>
<comment type="caution">
    <text evidence="2">The sequence shown here is derived from an EMBL/GenBank/DDBJ whole genome shotgun (WGS) entry which is preliminary data.</text>
</comment>